<dbReference type="OrthoDB" id="432970at2759"/>
<dbReference type="InterPro" id="IPR002893">
    <property type="entry name" value="Znf_MYND"/>
</dbReference>
<dbReference type="Pfam" id="PF01753">
    <property type="entry name" value="zf-MYND"/>
    <property type="match status" value="1"/>
</dbReference>
<evidence type="ECO:0000256" key="1">
    <source>
        <dbReference type="ARBA" id="ARBA00022723"/>
    </source>
</evidence>
<keyword evidence="1" id="KW-0479">Metal-binding</keyword>
<accession>A0A9P3GRG1</accession>
<organism evidence="6 7">
    <name type="scientific">Phanerochaete sordida</name>
    <dbReference type="NCBI Taxonomy" id="48140"/>
    <lineage>
        <taxon>Eukaryota</taxon>
        <taxon>Fungi</taxon>
        <taxon>Dikarya</taxon>
        <taxon>Basidiomycota</taxon>
        <taxon>Agaricomycotina</taxon>
        <taxon>Agaricomycetes</taxon>
        <taxon>Polyporales</taxon>
        <taxon>Phanerochaetaceae</taxon>
        <taxon>Phanerochaete</taxon>
    </lineage>
</organism>
<dbReference type="PROSITE" id="PS50865">
    <property type="entry name" value="ZF_MYND_2"/>
    <property type="match status" value="1"/>
</dbReference>
<proteinExistence type="predicted"/>
<name>A0A9P3GRG1_9APHY</name>
<dbReference type="Gene3D" id="6.10.140.2220">
    <property type="match status" value="1"/>
</dbReference>
<keyword evidence="2 4" id="KW-0863">Zinc-finger</keyword>
<evidence type="ECO:0000313" key="6">
    <source>
        <dbReference type="EMBL" id="GJE99801.1"/>
    </source>
</evidence>
<evidence type="ECO:0000256" key="2">
    <source>
        <dbReference type="ARBA" id="ARBA00022771"/>
    </source>
</evidence>
<dbReference type="Proteomes" id="UP000703269">
    <property type="component" value="Unassembled WGS sequence"/>
</dbReference>
<sequence length="431" mass="48068">MPGVTLDDLKRYYDVLTLTAEFLPLDYTMAPRANPLTAGGLEEFNSRLDPSELLMRGMDPRTGKVANPKYILELTTRMVCGCGFDDLDMDAFRTMLHDIAENTQFNAPTRARAFSLLAYFYRLMGASCEQDLTRFPALGLLSGAVEAANGAAELGLFSRATLGAGTTFEEAGLRHGGSGARASDPDESRRMRAAGCDAFWRGYDRRTKVYSRKAAPKLEEERFACDAGCGIVASKSSAVKRCAGKCPTMFKPVYCSKSCQKLDWERHRKICRSNASEADFHALPAASYSDDQVLASLPPEPASTNTWHRDDCHRLLDMRNMSCGHNFANEYSIDVFTEDGKTLRMYSPSLSADEMKRMKILVRHSSKTNVCLIECIENPGERMSCQPPGSERLAVVRVRPGFWMRNGFLSQIWPSTKFNMDTMDMIRDDSV</sequence>
<dbReference type="AlphaFoldDB" id="A0A9P3GRG1"/>
<dbReference type="GO" id="GO:0008270">
    <property type="term" value="F:zinc ion binding"/>
    <property type="evidence" value="ECO:0007669"/>
    <property type="project" value="UniProtKB-KW"/>
</dbReference>
<feature type="domain" description="MYND-type" evidence="5">
    <location>
        <begin position="226"/>
        <end position="271"/>
    </location>
</feature>
<dbReference type="SUPFAM" id="SSF144232">
    <property type="entry name" value="HIT/MYND zinc finger-like"/>
    <property type="match status" value="1"/>
</dbReference>
<keyword evidence="7" id="KW-1185">Reference proteome</keyword>
<dbReference type="EMBL" id="BPQB01000120">
    <property type="protein sequence ID" value="GJE99801.1"/>
    <property type="molecule type" value="Genomic_DNA"/>
</dbReference>
<evidence type="ECO:0000256" key="3">
    <source>
        <dbReference type="ARBA" id="ARBA00022833"/>
    </source>
</evidence>
<evidence type="ECO:0000256" key="4">
    <source>
        <dbReference type="PROSITE-ProRule" id="PRU00134"/>
    </source>
</evidence>
<reference evidence="6 7" key="1">
    <citation type="submission" date="2021-08" db="EMBL/GenBank/DDBJ databases">
        <title>Draft Genome Sequence of Phanerochaete sordida strain YK-624.</title>
        <authorList>
            <person name="Mori T."/>
            <person name="Dohra H."/>
            <person name="Suzuki T."/>
            <person name="Kawagishi H."/>
            <person name="Hirai H."/>
        </authorList>
    </citation>
    <scope>NUCLEOTIDE SEQUENCE [LARGE SCALE GENOMIC DNA]</scope>
    <source>
        <strain evidence="6 7">YK-624</strain>
    </source>
</reference>
<keyword evidence="3" id="KW-0862">Zinc</keyword>
<gene>
    <name evidence="6" type="ORF">PsYK624_160720</name>
</gene>
<comment type="caution">
    <text evidence="6">The sequence shown here is derived from an EMBL/GenBank/DDBJ whole genome shotgun (WGS) entry which is preliminary data.</text>
</comment>
<evidence type="ECO:0000259" key="5">
    <source>
        <dbReference type="PROSITE" id="PS50865"/>
    </source>
</evidence>
<evidence type="ECO:0000313" key="7">
    <source>
        <dbReference type="Proteomes" id="UP000703269"/>
    </source>
</evidence>
<protein>
    <submittedName>
        <fullName evidence="6">Zinc finger MYND domain-containing protein</fullName>
    </submittedName>
</protein>